<proteinExistence type="predicted"/>
<gene>
    <name evidence="2" type="ORF">HJG63_017723</name>
</gene>
<accession>A0A7J8KGJ8</accession>
<reference evidence="2 3" key="1">
    <citation type="journal article" date="2020" name="Nature">
        <title>Six reference-quality genomes reveal evolution of bat adaptations.</title>
        <authorList>
            <person name="Jebb D."/>
            <person name="Huang Z."/>
            <person name="Pippel M."/>
            <person name="Hughes G.M."/>
            <person name="Lavrichenko K."/>
            <person name="Devanna P."/>
            <person name="Winkler S."/>
            <person name="Jermiin L.S."/>
            <person name="Skirmuntt E.C."/>
            <person name="Katzourakis A."/>
            <person name="Burkitt-Gray L."/>
            <person name="Ray D.A."/>
            <person name="Sullivan K.A.M."/>
            <person name="Roscito J.G."/>
            <person name="Kirilenko B.M."/>
            <person name="Davalos L.M."/>
            <person name="Corthals A.P."/>
            <person name="Power M.L."/>
            <person name="Jones G."/>
            <person name="Ransome R.D."/>
            <person name="Dechmann D.K.N."/>
            <person name="Locatelli A.G."/>
            <person name="Puechmaille S.J."/>
            <person name="Fedrigo O."/>
            <person name="Jarvis E.D."/>
            <person name="Hiller M."/>
            <person name="Vernes S.C."/>
            <person name="Myers E.W."/>
            <person name="Teeling E.C."/>
        </authorList>
    </citation>
    <scope>NUCLEOTIDE SEQUENCE [LARGE SCALE GENOMIC DNA]</scope>
    <source>
        <strain evidence="2">MRouAeg1</strain>
        <tissue evidence="2">Muscle</tissue>
    </source>
</reference>
<feature type="region of interest" description="Disordered" evidence="1">
    <location>
        <begin position="81"/>
        <end position="102"/>
    </location>
</feature>
<keyword evidence="3" id="KW-1185">Reference proteome</keyword>
<comment type="caution">
    <text evidence="2">The sequence shown here is derived from an EMBL/GenBank/DDBJ whole genome shotgun (WGS) entry which is preliminary data.</text>
</comment>
<protein>
    <submittedName>
        <fullName evidence="2">Solute carrier family 22 member 16</fullName>
    </submittedName>
</protein>
<dbReference type="Proteomes" id="UP000593571">
    <property type="component" value="Unassembled WGS sequence"/>
</dbReference>
<name>A0A7J8KGJ8_ROUAE</name>
<evidence type="ECO:0000256" key="1">
    <source>
        <dbReference type="SAM" id="MobiDB-lite"/>
    </source>
</evidence>
<sequence>MDCGGNNGWKIWHRLSIWPHFPLYSRAVPNHDKDAGCGKWQYGVPWGKHLGPIQHLPLQHLDLHAPVVCWDFGLCEWTANTKPSRNPWEASGNHLGGGGKTG</sequence>
<organism evidence="2 3">
    <name type="scientific">Rousettus aegyptiacus</name>
    <name type="common">Egyptian fruit bat</name>
    <name type="synonym">Pteropus aegyptiacus</name>
    <dbReference type="NCBI Taxonomy" id="9407"/>
    <lineage>
        <taxon>Eukaryota</taxon>
        <taxon>Metazoa</taxon>
        <taxon>Chordata</taxon>
        <taxon>Craniata</taxon>
        <taxon>Vertebrata</taxon>
        <taxon>Euteleostomi</taxon>
        <taxon>Mammalia</taxon>
        <taxon>Eutheria</taxon>
        <taxon>Laurasiatheria</taxon>
        <taxon>Chiroptera</taxon>
        <taxon>Yinpterochiroptera</taxon>
        <taxon>Pteropodoidea</taxon>
        <taxon>Pteropodidae</taxon>
        <taxon>Rousettinae</taxon>
        <taxon>Rousettus</taxon>
    </lineage>
</organism>
<dbReference type="EMBL" id="JACASE010000001">
    <property type="protein sequence ID" value="KAF6508027.1"/>
    <property type="molecule type" value="Genomic_DNA"/>
</dbReference>
<dbReference type="AlphaFoldDB" id="A0A7J8KGJ8"/>
<evidence type="ECO:0000313" key="3">
    <source>
        <dbReference type="Proteomes" id="UP000593571"/>
    </source>
</evidence>
<evidence type="ECO:0000313" key="2">
    <source>
        <dbReference type="EMBL" id="KAF6508027.1"/>
    </source>
</evidence>